<dbReference type="AlphaFoldDB" id="F8D4X0"/>
<sequence>MMNFNFMHLMLVDDMARLYFGLVQMEILWGGFPTYYQGLFVPSEYRL</sequence>
<accession>F8D4X0</accession>
<proteinExistence type="predicted"/>
<dbReference type="Proteomes" id="UP000006794">
    <property type="component" value="Chromosome"/>
</dbReference>
<organism evidence="1 2">
    <name type="scientific">Halopiger xanaduensis (strain DSM 18323 / JCM 14033 / SH-6)</name>
    <dbReference type="NCBI Taxonomy" id="797210"/>
    <lineage>
        <taxon>Archaea</taxon>
        <taxon>Methanobacteriati</taxon>
        <taxon>Methanobacteriota</taxon>
        <taxon>Stenosarchaea group</taxon>
        <taxon>Halobacteria</taxon>
        <taxon>Halobacteriales</taxon>
        <taxon>Natrialbaceae</taxon>
        <taxon>Halopiger</taxon>
    </lineage>
</organism>
<name>F8D4X0_HALXS</name>
<protein>
    <submittedName>
        <fullName evidence="1">Uncharacterized protein</fullName>
    </submittedName>
</protein>
<keyword evidence="2" id="KW-1185">Reference proteome</keyword>
<dbReference type="KEGG" id="hxa:Halxa_4127"/>
<dbReference type="HOGENOM" id="CLU_3163075_0_0_2"/>
<dbReference type="STRING" id="797210.Halxa_4127"/>
<gene>
    <name evidence="1" type="ordered locus">Halxa_4127</name>
</gene>
<dbReference type="EMBL" id="CP002839">
    <property type="protein sequence ID" value="AEH38731.1"/>
    <property type="molecule type" value="Genomic_DNA"/>
</dbReference>
<evidence type="ECO:0000313" key="2">
    <source>
        <dbReference type="Proteomes" id="UP000006794"/>
    </source>
</evidence>
<reference evidence="1 2" key="1">
    <citation type="journal article" date="2012" name="Stand. Genomic Sci.">
        <title>Complete genome sequence of Halopiger xanaduensis type strain (SH-6(T)).</title>
        <authorList>
            <person name="Anderson I."/>
            <person name="Tindall B.J."/>
            <person name="Rohde M."/>
            <person name="Lucas S."/>
            <person name="Han J."/>
            <person name="Lapidus A."/>
            <person name="Cheng J.F."/>
            <person name="Goodwin L."/>
            <person name="Pitluck S."/>
            <person name="Peters L."/>
            <person name="Pati A."/>
            <person name="Mikhailova N."/>
            <person name="Pagani I."/>
            <person name="Teshima H."/>
            <person name="Han C."/>
            <person name="Tapia R."/>
            <person name="Land M."/>
            <person name="Woyke T."/>
            <person name="Klenk H.P."/>
            <person name="Kyrpides N."/>
            <person name="Ivanova N."/>
        </authorList>
    </citation>
    <scope>NUCLEOTIDE SEQUENCE [LARGE SCALE GENOMIC DNA]</scope>
    <source>
        <strain evidence="2">DSM 18323 / JCM 14033 / SH-6</strain>
    </source>
</reference>
<evidence type="ECO:0000313" key="1">
    <source>
        <dbReference type="EMBL" id="AEH38731.1"/>
    </source>
</evidence>